<dbReference type="HAMAP" id="MF_00434">
    <property type="entry name" value="Pterin_4_alpha"/>
    <property type="match status" value="1"/>
</dbReference>
<protein>
    <recommendedName>
        <fullName evidence="4">Putative pterin-4-alpha-carbinolamine dehydratase</fullName>
        <shortName evidence="4">PHS</shortName>
        <ecNumber evidence="4">4.2.1.96</ecNumber>
    </recommendedName>
    <alternativeName>
        <fullName evidence="4">4-alpha-hydroxy-tetrahydropterin dehydratase</fullName>
    </alternativeName>
    <alternativeName>
        <fullName evidence="4">Pterin carbinolamine dehydratase</fullName>
        <shortName evidence="4">PCD</shortName>
    </alternativeName>
</protein>
<comment type="similarity">
    <text evidence="2 4">Belongs to the pterin-4-alpha-carbinolamine dehydratase family.</text>
</comment>
<proteinExistence type="inferred from homology"/>
<dbReference type="InterPro" id="IPR036428">
    <property type="entry name" value="PCD_sf"/>
</dbReference>
<dbReference type="PANTHER" id="PTHR12599:SF0">
    <property type="entry name" value="PTERIN-4-ALPHA-CARBINOLAMINE DEHYDRATASE"/>
    <property type="match status" value="1"/>
</dbReference>
<dbReference type="GO" id="GO:0006729">
    <property type="term" value="P:tetrahydrobiopterin biosynthetic process"/>
    <property type="evidence" value="ECO:0007669"/>
    <property type="project" value="InterPro"/>
</dbReference>
<evidence type="ECO:0000256" key="2">
    <source>
        <dbReference type="ARBA" id="ARBA00006472"/>
    </source>
</evidence>
<evidence type="ECO:0000313" key="6">
    <source>
        <dbReference type="Proteomes" id="UP000191901"/>
    </source>
</evidence>
<dbReference type="Pfam" id="PF01329">
    <property type="entry name" value="Pterin_4a"/>
    <property type="match status" value="1"/>
</dbReference>
<dbReference type="EMBL" id="CP021983">
    <property type="protein sequence ID" value="ASC73917.1"/>
    <property type="molecule type" value="Genomic_DNA"/>
</dbReference>
<dbReference type="CDD" id="cd00488">
    <property type="entry name" value="PCD_DCoH"/>
    <property type="match status" value="1"/>
</dbReference>
<dbReference type="InterPro" id="IPR001533">
    <property type="entry name" value="Pterin_deHydtase"/>
</dbReference>
<reference evidence="5 6" key="1">
    <citation type="journal article" date="2016" name="Biochim. Biophys. Acta">
        <title>Characterization of red-shifted phycobilisomes isolated from the chlorophyll f-containing cyanobacterium Halomicronema hongdechloris.</title>
        <authorList>
            <person name="Li Y."/>
            <person name="Lin Y."/>
            <person name="Garvey C.J."/>
            <person name="Birch D."/>
            <person name="Corkery R.W."/>
            <person name="Loughlin P.C."/>
            <person name="Scheer H."/>
            <person name="Willows R.D."/>
            <person name="Chen M."/>
        </authorList>
    </citation>
    <scope>NUCLEOTIDE SEQUENCE [LARGE SCALE GENOMIC DNA]</scope>
    <source>
        <strain evidence="5 6">C2206</strain>
    </source>
</reference>
<dbReference type="EC" id="4.2.1.96" evidence="4"/>
<evidence type="ECO:0000256" key="1">
    <source>
        <dbReference type="ARBA" id="ARBA00001554"/>
    </source>
</evidence>
<dbReference type="KEGG" id="hhg:XM38_048910"/>
<sequence length="93" mass="10148">MAAVLSDTDIKSNLSQLSDWQQQGNTIQTVKTFKDFVEAINFVNKLVEPAEAAGHHPDIAISYNKVTINLTSHDAGGITEQDFAMAKTLDQIS</sequence>
<dbReference type="SUPFAM" id="SSF55248">
    <property type="entry name" value="PCD-like"/>
    <property type="match status" value="1"/>
</dbReference>
<accession>A0A1Z3HUW3</accession>
<comment type="catalytic activity">
    <reaction evidence="1 4">
        <text>(4aS,6R)-4a-hydroxy-L-erythro-5,6,7,8-tetrahydrobiopterin = (6R)-L-erythro-6,7-dihydrobiopterin + H2O</text>
        <dbReference type="Rhea" id="RHEA:11920"/>
        <dbReference type="ChEBI" id="CHEBI:15377"/>
        <dbReference type="ChEBI" id="CHEBI:15642"/>
        <dbReference type="ChEBI" id="CHEBI:43120"/>
        <dbReference type="EC" id="4.2.1.96"/>
    </reaction>
</comment>
<dbReference type="STRING" id="1641165.XM38_19010"/>
<dbReference type="AlphaFoldDB" id="A0A1Z3HUW3"/>
<dbReference type="Proteomes" id="UP000191901">
    <property type="component" value="Chromosome"/>
</dbReference>
<dbReference type="OrthoDB" id="9794987at2"/>
<dbReference type="Gene3D" id="3.30.1360.20">
    <property type="entry name" value="Transcriptional coactivator/pterin dehydratase"/>
    <property type="match status" value="1"/>
</dbReference>
<dbReference type="PANTHER" id="PTHR12599">
    <property type="entry name" value="PTERIN-4-ALPHA-CARBINOLAMINE DEHYDRATASE"/>
    <property type="match status" value="1"/>
</dbReference>
<gene>
    <name evidence="5" type="ORF">XM38_048910</name>
</gene>
<dbReference type="GO" id="GO:0008124">
    <property type="term" value="F:4-alpha-hydroxytetrahydrobiopterin dehydratase activity"/>
    <property type="evidence" value="ECO:0007669"/>
    <property type="project" value="UniProtKB-UniRule"/>
</dbReference>
<dbReference type="RefSeq" id="WP_080811756.1">
    <property type="nucleotide sequence ID" value="NZ_CP021983.2"/>
</dbReference>
<evidence type="ECO:0000313" key="5">
    <source>
        <dbReference type="EMBL" id="ASC73917.1"/>
    </source>
</evidence>
<name>A0A1Z3HUW3_9CYAN</name>
<evidence type="ECO:0000256" key="4">
    <source>
        <dbReference type="HAMAP-Rule" id="MF_00434"/>
    </source>
</evidence>
<keyword evidence="6" id="KW-1185">Reference proteome</keyword>
<dbReference type="NCBIfam" id="NF002017">
    <property type="entry name" value="PRK00823.1-2"/>
    <property type="match status" value="1"/>
</dbReference>
<evidence type="ECO:0000256" key="3">
    <source>
        <dbReference type="ARBA" id="ARBA00023239"/>
    </source>
</evidence>
<organism evidence="5 6">
    <name type="scientific">Halomicronema hongdechloris C2206</name>
    <dbReference type="NCBI Taxonomy" id="1641165"/>
    <lineage>
        <taxon>Bacteria</taxon>
        <taxon>Bacillati</taxon>
        <taxon>Cyanobacteriota</taxon>
        <taxon>Cyanophyceae</taxon>
        <taxon>Nodosilineales</taxon>
        <taxon>Nodosilineaceae</taxon>
        <taxon>Halomicronema</taxon>
    </lineage>
</organism>
<keyword evidence="3 4" id="KW-0456">Lyase</keyword>